<dbReference type="PRINTS" id="PR00332">
    <property type="entry name" value="HISTRIAD"/>
</dbReference>
<dbReference type="GO" id="GO:0003824">
    <property type="term" value="F:catalytic activity"/>
    <property type="evidence" value="ECO:0007669"/>
    <property type="project" value="InterPro"/>
</dbReference>
<dbReference type="Pfam" id="PF01230">
    <property type="entry name" value="HIT"/>
    <property type="match status" value="1"/>
</dbReference>
<proteinExistence type="predicted"/>
<evidence type="ECO:0000313" key="3">
    <source>
        <dbReference type="EMBL" id="CAB4800110.1"/>
    </source>
</evidence>
<evidence type="ECO:0000313" key="2">
    <source>
        <dbReference type="EMBL" id="CAB4772317.1"/>
    </source>
</evidence>
<dbReference type="SUPFAM" id="SSF54197">
    <property type="entry name" value="HIT-like"/>
    <property type="match status" value="1"/>
</dbReference>
<dbReference type="InterPro" id="IPR011146">
    <property type="entry name" value="HIT-like"/>
</dbReference>
<dbReference type="PANTHER" id="PTHR23089">
    <property type="entry name" value="HISTIDINE TRIAD HIT PROTEIN"/>
    <property type="match status" value="1"/>
</dbReference>
<dbReference type="EMBL" id="CAEZZX010000025">
    <property type="protein sequence ID" value="CAB4772317.1"/>
    <property type="molecule type" value="Genomic_DNA"/>
</dbReference>
<dbReference type="Gene3D" id="3.30.428.10">
    <property type="entry name" value="HIT-like"/>
    <property type="match status" value="1"/>
</dbReference>
<reference evidence="3" key="1">
    <citation type="submission" date="2020-05" db="EMBL/GenBank/DDBJ databases">
        <authorList>
            <person name="Chiriac C."/>
            <person name="Salcher M."/>
            <person name="Ghai R."/>
            <person name="Kavagutti S V."/>
        </authorList>
    </citation>
    <scope>NUCLEOTIDE SEQUENCE</scope>
</reference>
<dbReference type="CDD" id="cd01276">
    <property type="entry name" value="PKCI_related"/>
    <property type="match status" value="1"/>
</dbReference>
<protein>
    <submittedName>
        <fullName evidence="3">Unannotated protein</fullName>
    </submittedName>
</protein>
<feature type="domain" description="HIT" evidence="1">
    <location>
        <begin position="5"/>
        <end position="117"/>
    </location>
</feature>
<accession>A0A6J6XS47</accession>
<sequence length="117" mass="12259">MSNCLFCSIIAGDIPADVVARTEHSLAFRDIDPQAPVHVLVVPLQHSADVSELSADHEATGQLMADAAAVARELGLAPQGDQSGFRLVLNTGAGAGQSVFHTHVHILGGRDFLWPPG</sequence>
<dbReference type="InterPro" id="IPR019808">
    <property type="entry name" value="Histidine_triad_CS"/>
</dbReference>
<gene>
    <name evidence="2" type="ORF">UFOPK2938_00226</name>
    <name evidence="3" type="ORF">UFOPK3024_00553</name>
</gene>
<dbReference type="PROSITE" id="PS00892">
    <property type="entry name" value="HIT_1"/>
    <property type="match status" value="1"/>
</dbReference>
<name>A0A6J6XS47_9ZZZZ</name>
<organism evidence="3">
    <name type="scientific">freshwater metagenome</name>
    <dbReference type="NCBI Taxonomy" id="449393"/>
    <lineage>
        <taxon>unclassified sequences</taxon>
        <taxon>metagenomes</taxon>
        <taxon>ecological metagenomes</taxon>
    </lineage>
</organism>
<dbReference type="AlphaFoldDB" id="A0A6J6XS47"/>
<dbReference type="EMBL" id="CAFAAK010000098">
    <property type="protein sequence ID" value="CAB4800110.1"/>
    <property type="molecule type" value="Genomic_DNA"/>
</dbReference>
<evidence type="ECO:0000259" key="1">
    <source>
        <dbReference type="PROSITE" id="PS51084"/>
    </source>
</evidence>
<dbReference type="PROSITE" id="PS51084">
    <property type="entry name" value="HIT_2"/>
    <property type="match status" value="1"/>
</dbReference>
<dbReference type="InterPro" id="IPR036265">
    <property type="entry name" value="HIT-like_sf"/>
</dbReference>
<dbReference type="InterPro" id="IPR001310">
    <property type="entry name" value="Histidine_triad_HIT"/>
</dbReference>